<dbReference type="RefSeq" id="WP_204703125.1">
    <property type="nucleotide sequence ID" value="NZ_JAFBDQ010000026.1"/>
</dbReference>
<proteinExistence type="predicted"/>
<organism evidence="2 3">
    <name type="scientific">Halanaerobacter jeridensis</name>
    <dbReference type="NCBI Taxonomy" id="706427"/>
    <lineage>
        <taxon>Bacteria</taxon>
        <taxon>Bacillati</taxon>
        <taxon>Bacillota</taxon>
        <taxon>Clostridia</taxon>
        <taxon>Halanaerobiales</taxon>
        <taxon>Halobacteroidaceae</taxon>
        <taxon>Halanaerobacter</taxon>
    </lineage>
</organism>
<protein>
    <recommendedName>
        <fullName evidence="1">Type II restriction endonuclease EcoO109IR domain-containing protein</fullName>
    </recommendedName>
</protein>
<dbReference type="InterPro" id="IPR032793">
    <property type="entry name" value="RE_EcoO109IR"/>
</dbReference>
<name>A0A938XXJ9_9FIRM</name>
<comment type="caution">
    <text evidence="2">The sequence shown here is derived from an EMBL/GenBank/DDBJ whole genome shotgun (WGS) entry which is preliminary data.</text>
</comment>
<feature type="domain" description="Type II restriction endonuclease EcoO109IR" evidence="1">
    <location>
        <begin position="87"/>
        <end position="277"/>
    </location>
</feature>
<dbReference type="Pfam" id="PF14511">
    <property type="entry name" value="RE_EcoO109I"/>
    <property type="match status" value="1"/>
</dbReference>
<dbReference type="EMBL" id="JAFBDQ010000026">
    <property type="protein sequence ID" value="MBM7558116.1"/>
    <property type="molecule type" value="Genomic_DNA"/>
</dbReference>
<dbReference type="Proteomes" id="UP000774000">
    <property type="component" value="Unassembled WGS sequence"/>
</dbReference>
<evidence type="ECO:0000313" key="2">
    <source>
        <dbReference type="EMBL" id="MBM7558116.1"/>
    </source>
</evidence>
<accession>A0A938XXJ9</accession>
<sequence>MTLNFTDREYQYIENQLEKVDGVGKKTAAKIIGLVDSFSGFSEINKKHLESLSYNSGRSVLNSNQVDEIISIIEAIDFNEEIMILEVEEIISDFIHSTYKKIKELDLDILDINPFLIRALKFDSAEEIISFYLYQRITRSIVTSWGMTVEKIAKSCGAKDVPRDENVEYKGKKFDIKKKVKDISYYIQVKSGPNTMNVGMVESLNEMIGKIEKQDDTNKGILGMTFGNREALSSQISGNLKNIDENSKIGKEFWDFISQKSGFTEELLDMISEASKKYETKEGGKKLSDLINKKKSLLLKQWEELYNGTDEESIKKVEQLNL</sequence>
<keyword evidence="3" id="KW-1185">Reference proteome</keyword>
<dbReference type="AlphaFoldDB" id="A0A938XXJ9"/>
<reference evidence="2" key="1">
    <citation type="submission" date="2021-01" db="EMBL/GenBank/DDBJ databases">
        <title>Genomic Encyclopedia of Type Strains, Phase IV (KMG-IV): sequencing the most valuable type-strain genomes for metagenomic binning, comparative biology and taxonomic classification.</title>
        <authorList>
            <person name="Goeker M."/>
        </authorList>
    </citation>
    <scope>NUCLEOTIDE SEQUENCE</scope>
    <source>
        <strain evidence="2">DSM 23230</strain>
    </source>
</reference>
<gene>
    <name evidence="2" type="ORF">JOC47_002986</name>
</gene>
<evidence type="ECO:0000313" key="3">
    <source>
        <dbReference type="Proteomes" id="UP000774000"/>
    </source>
</evidence>
<evidence type="ECO:0000259" key="1">
    <source>
        <dbReference type="Pfam" id="PF14511"/>
    </source>
</evidence>
<dbReference type="InterPro" id="IPR011335">
    <property type="entry name" value="Restrct_endonuc-II-like"/>
</dbReference>
<dbReference type="SUPFAM" id="SSF52980">
    <property type="entry name" value="Restriction endonuclease-like"/>
    <property type="match status" value="1"/>
</dbReference>